<evidence type="ECO:0000313" key="2">
    <source>
        <dbReference type="Proteomes" id="UP000829291"/>
    </source>
</evidence>
<sequence length="176" mass="18111">MTFKLVVFAALAVATHAGFINSGHPVGPTIGTSYVSNPGLLRAGSSYSSPYGYGTSGYPLSTGRSYSSGVPTGHVVVRPASYGSPYGYGGRNTPGAVSYPSVSGFAPRSLSYPTPTFASPVLRNGYSGFSGFNGGYGAGYQASLNYQHQPLAYQTSPIGHHPAHGSFSELGTGYGY</sequence>
<keyword evidence="2" id="KW-1185">Reference proteome</keyword>
<dbReference type="AlphaFoldDB" id="A0A6J0BC00"/>
<dbReference type="KEGG" id="nlo:107218010"/>
<evidence type="ECO:0000256" key="1">
    <source>
        <dbReference type="SAM" id="SignalP"/>
    </source>
</evidence>
<name>A0A6J0BC00_NEOLC</name>
<dbReference type="RefSeq" id="XP_015511228.1">
    <property type="nucleotide sequence ID" value="XM_015655742.2"/>
</dbReference>
<gene>
    <name evidence="3" type="primary">LOC107218010</name>
</gene>
<dbReference type="Proteomes" id="UP000829291">
    <property type="component" value="Chromosome 5"/>
</dbReference>
<evidence type="ECO:0000313" key="3">
    <source>
        <dbReference type="RefSeq" id="XP_015511228.1"/>
    </source>
</evidence>
<dbReference type="GeneID" id="107218010"/>
<dbReference type="OrthoDB" id="10361525at2759"/>
<accession>A0A6J0BC00</accession>
<dbReference type="InParanoid" id="A0A6J0BC00"/>
<protein>
    <submittedName>
        <fullName evidence="3">Shematrin-like protein 3</fullName>
    </submittedName>
</protein>
<proteinExistence type="predicted"/>
<reference evidence="3" key="1">
    <citation type="submission" date="2025-08" db="UniProtKB">
        <authorList>
            <consortium name="RefSeq"/>
        </authorList>
    </citation>
    <scope>IDENTIFICATION</scope>
    <source>
        <tissue evidence="3">Thorax and Abdomen</tissue>
    </source>
</reference>
<feature type="signal peptide" evidence="1">
    <location>
        <begin position="1"/>
        <end position="17"/>
    </location>
</feature>
<keyword evidence="1" id="KW-0732">Signal</keyword>
<organism evidence="3">
    <name type="scientific">Neodiprion lecontei</name>
    <name type="common">Redheaded pine sawfly</name>
    <dbReference type="NCBI Taxonomy" id="441921"/>
    <lineage>
        <taxon>Eukaryota</taxon>
        <taxon>Metazoa</taxon>
        <taxon>Ecdysozoa</taxon>
        <taxon>Arthropoda</taxon>
        <taxon>Hexapoda</taxon>
        <taxon>Insecta</taxon>
        <taxon>Pterygota</taxon>
        <taxon>Neoptera</taxon>
        <taxon>Endopterygota</taxon>
        <taxon>Hymenoptera</taxon>
        <taxon>Tenthredinoidea</taxon>
        <taxon>Diprionidae</taxon>
        <taxon>Diprioninae</taxon>
        <taxon>Neodiprion</taxon>
    </lineage>
</organism>
<feature type="chain" id="PRO_5026971452" evidence="1">
    <location>
        <begin position="18"/>
        <end position="176"/>
    </location>
</feature>